<proteinExistence type="predicted"/>
<reference evidence="1 2" key="1">
    <citation type="submission" date="2014-04" db="EMBL/GenBank/DDBJ databases">
        <title>Evolutionary Origins and Diversification of the Mycorrhizal Mutualists.</title>
        <authorList>
            <consortium name="DOE Joint Genome Institute"/>
            <consortium name="Mycorrhizal Genomics Consortium"/>
            <person name="Kohler A."/>
            <person name="Kuo A."/>
            <person name="Nagy L.G."/>
            <person name="Floudas D."/>
            <person name="Copeland A."/>
            <person name="Barry K.W."/>
            <person name="Cichocki N."/>
            <person name="Veneault-Fourrey C."/>
            <person name="LaButti K."/>
            <person name="Lindquist E.A."/>
            <person name="Lipzen A."/>
            <person name="Lundell T."/>
            <person name="Morin E."/>
            <person name="Murat C."/>
            <person name="Riley R."/>
            <person name="Ohm R."/>
            <person name="Sun H."/>
            <person name="Tunlid A."/>
            <person name="Henrissat B."/>
            <person name="Grigoriev I.V."/>
            <person name="Hibbett D.S."/>
            <person name="Martin F."/>
        </authorList>
    </citation>
    <scope>NUCLEOTIDE SEQUENCE [LARGE SCALE GENOMIC DNA]</scope>
    <source>
        <strain evidence="1 2">MD-312</strain>
    </source>
</reference>
<evidence type="ECO:0000313" key="2">
    <source>
        <dbReference type="Proteomes" id="UP000053820"/>
    </source>
</evidence>
<name>A0A0C9WB27_9AGAM</name>
<organism evidence="1 2">
    <name type="scientific">Hydnomerulius pinastri MD-312</name>
    <dbReference type="NCBI Taxonomy" id="994086"/>
    <lineage>
        <taxon>Eukaryota</taxon>
        <taxon>Fungi</taxon>
        <taxon>Dikarya</taxon>
        <taxon>Basidiomycota</taxon>
        <taxon>Agaricomycotina</taxon>
        <taxon>Agaricomycetes</taxon>
        <taxon>Agaricomycetidae</taxon>
        <taxon>Boletales</taxon>
        <taxon>Boletales incertae sedis</taxon>
        <taxon>Leucogyrophana</taxon>
    </lineage>
</organism>
<evidence type="ECO:0000313" key="1">
    <source>
        <dbReference type="EMBL" id="KIJ65253.1"/>
    </source>
</evidence>
<sequence>MAEDDTSRWLVIGGDCLGIFLQCPPIRSGWSAPPLPIAIHCHSLGEAWTIQRVLQTLLNAAPPQPSSTELLSQFGASPAVLRLLSHDQNGFYPVAIGTRVGIHCTCNSAIATWGSFNYPQWRRTDTLWEALAYMVV</sequence>
<keyword evidence="2" id="KW-1185">Reference proteome</keyword>
<dbReference type="AlphaFoldDB" id="A0A0C9WB27"/>
<dbReference type="EMBL" id="KN839844">
    <property type="protein sequence ID" value="KIJ65253.1"/>
    <property type="molecule type" value="Genomic_DNA"/>
</dbReference>
<dbReference type="Proteomes" id="UP000053820">
    <property type="component" value="Unassembled WGS sequence"/>
</dbReference>
<dbReference type="HOGENOM" id="CLU_155373_0_0_1"/>
<gene>
    <name evidence="1" type="ORF">HYDPIDRAFT_27973</name>
</gene>
<protein>
    <submittedName>
        <fullName evidence="1">Uncharacterized protein</fullName>
    </submittedName>
</protein>
<accession>A0A0C9WB27</accession>
<dbReference type="OrthoDB" id="2671422at2759"/>